<dbReference type="PROSITE" id="PS50048">
    <property type="entry name" value="ZN2_CY6_FUNGAL_2"/>
    <property type="match status" value="1"/>
</dbReference>
<dbReference type="Pfam" id="PF00172">
    <property type="entry name" value="Zn_clus"/>
    <property type="match status" value="1"/>
</dbReference>
<protein>
    <recommendedName>
        <fullName evidence="12">Zn(2)-C6 fungal-type domain-containing protein</fullName>
    </recommendedName>
</protein>
<evidence type="ECO:0000313" key="10">
    <source>
        <dbReference type="EMBL" id="KAH8998446.1"/>
    </source>
</evidence>
<dbReference type="InterPro" id="IPR036236">
    <property type="entry name" value="Znf_C2H2_sf"/>
</dbReference>
<dbReference type="Pfam" id="PF04082">
    <property type="entry name" value="Fungal_trans"/>
    <property type="match status" value="1"/>
</dbReference>
<dbReference type="GO" id="GO:0008270">
    <property type="term" value="F:zinc ion binding"/>
    <property type="evidence" value="ECO:0007669"/>
    <property type="project" value="UniProtKB-KW"/>
</dbReference>
<comment type="caution">
    <text evidence="10">The sequence shown here is derived from an EMBL/GenBank/DDBJ whole genome shotgun (WGS) entry which is preliminary data.</text>
</comment>
<evidence type="ECO:0000256" key="6">
    <source>
        <dbReference type="PROSITE-ProRule" id="PRU00042"/>
    </source>
</evidence>
<name>A0AAD4QE94_9AGAM</name>
<dbReference type="GO" id="GO:0003677">
    <property type="term" value="F:DNA binding"/>
    <property type="evidence" value="ECO:0007669"/>
    <property type="project" value="InterPro"/>
</dbReference>
<dbReference type="InterPro" id="IPR007219">
    <property type="entry name" value="XnlR_reg_dom"/>
</dbReference>
<evidence type="ECO:0000256" key="2">
    <source>
        <dbReference type="ARBA" id="ARBA00022833"/>
    </source>
</evidence>
<proteinExistence type="predicted"/>
<dbReference type="SUPFAM" id="SSF57701">
    <property type="entry name" value="Zn2/Cys6 DNA-binding domain"/>
    <property type="match status" value="1"/>
</dbReference>
<dbReference type="CDD" id="cd00067">
    <property type="entry name" value="GAL4"/>
    <property type="match status" value="1"/>
</dbReference>
<feature type="domain" description="C2H2-type" evidence="9">
    <location>
        <begin position="55"/>
        <end position="82"/>
    </location>
</feature>
<dbReference type="Gene3D" id="4.10.240.10">
    <property type="entry name" value="Zn(2)-C6 fungal-type DNA-binding domain"/>
    <property type="match status" value="1"/>
</dbReference>
<dbReference type="GO" id="GO:0000981">
    <property type="term" value="F:DNA-binding transcription factor activity, RNA polymerase II-specific"/>
    <property type="evidence" value="ECO:0007669"/>
    <property type="project" value="InterPro"/>
</dbReference>
<dbReference type="PROSITE" id="PS50157">
    <property type="entry name" value="ZINC_FINGER_C2H2_2"/>
    <property type="match status" value="1"/>
</dbReference>
<dbReference type="PANTHER" id="PTHR47660">
    <property type="entry name" value="TRANSCRIPTION FACTOR WITH C2H2 AND ZN(2)-CYS(6) DNA BINDING DOMAIN (EUROFUNG)-RELATED-RELATED"/>
    <property type="match status" value="1"/>
</dbReference>
<keyword evidence="1" id="KW-0479">Metal-binding</keyword>
<dbReference type="Proteomes" id="UP001201163">
    <property type="component" value="Unassembled WGS sequence"/>
</dbReference>
<dbReference type="GO" id="GO:0006351">
    <property type="term" value="P:DNA-templated transcription"/>
    <property type="evidence" value="ECO:0007669"/>
    <property type="project" value="InterPro"/>
</dbReference>
<organism evidence="10 11">
    <name type="scientific">Lactarius akahatsu</name>
    <dbReference type="NCBI Taxonomy" id="416441"/>
    <lineage>
        <taxon>Eukaryota</taxon>
        <taxon>Fungi</taxon>
        <taxon>Dikarya</taxon>
        <taxon>Basidiomycota</taxon>
        <taxon>Agaricomycotina</taxon>
        <taxon>Agaricomycetes</taxon>
        <taxon>Russulales</taxon>
        <taxon>Russulaceae</taxon>
        <taxon>Lactarius</taxon>
    </lineage>
</organism>
<dbReference type="InterPro" id="IPR001138">
    <property type="entry name" value="Zn2Cys6_DnaBD"/>
</dbReference>
<evidence type="ECO:0000256" key="3">
    <source>
        <dbReference type="ARBA" id="ARBA00023015"/>
    </source>
</evidence>
<keyword evidence="2" id="KW-0862">Zinc</keyword>
<dbReference type="AlphaFoldDB" id="A0AAD4QE94"/>
<keyword evidence="3" id="KW-0805">Transcription regulation</keyword>
<evidence type="ECO:0000259" key="9">
    <source>
        <dbReference type="PROSITE" id="PS50157"/>
    </source>
</evidence>
<evidence type="ECO:0000256" key="5">
    <source>
        <dbReference type="ARBA" id="ARBA00023242"/>
    </source>
</evidence>
<keyword evidence="4" id="KW-0804">Transcription</keyword>
<dbReference type="SMART" id="SM00066">
    <property type="entry name" value="GAL4"/>
    <property type="match status" value="1"/>
</dbReference>
<dbReference type="InterPro" id="IPR036864">
    <property type="entry name" value="Zn2-C6_fun-type_DNA-bd_sf"/>
</dbReference>
<dbReference type="Gene3D" id="3.30.160.60">
    <property type="entry name" value="Classic Zinc Finger"/>
    <property type="match status" value="2"/>
</dbReference>
<feature type="compositionally biased region" description="Low complexity" evidence="7">
    <location>
        <begin position="170"/>
        <end position="184"/>
    </location>
</feature>
<keyword evidence="5" id="KW-0539">Nucleus</keyword>
<sequence length="797" mass="87568">MDPSLATIYESHSGTVYPLNAIASSSMSSLMSPQDEHSSRMRSHKGNRPSLPQSKHCPLCPAKFTRTTHLNRHLRTHTNERLHRCDTCLSEFTRSDLLTRHKRSCGDLLNQNKSRRKSCQACAESKVKCDLKQPCTKCTSRGKECIFINDPAQSREKKAAAAARRKAAQKAAVDASSTSSASPRLTPPSRNPMLYSTVYSSYDIEDETEMSLVTGISSAASAFDIPSTELFYEPSYPTTCPELSGGSTTTSSSMSPRSDLFDIAGDYYATAPEVHMLDESLSKILPQDIVPVYSESSYAMQAQDFVHTPQGLLDFGYETQQQWMMDSVLSTCPPLDVDSYISPLSGDTSTTGGMGLLNGGAPSSLLVARETSPIDLSPKGTLIGPAEAELQHYLYLFHTVFQSHVPIVHPSTWTLEGKSPVLIRAMQACGAQFVKTRTARDFVSQTLDSTRESLLQSAKSPAGSEEVMDMILAGILIQAISLFRQTIDQRPATGHFHGMLIMMIKRCGLITACSTWTPPDLSTADASQVEVAWRSWLAHESMKRTLSLAYLHDCFWNVFLSLSPSFFASELSWCLPAEDALWNATSSQEWYSLLQTSSYCSVTTRLTGLSIKAALAVLGDMRMPSPTTTLSPFAHFVLINSTLSSIFSSSSTQAARAARVEPTSNHRDALSVKQNDFVLQYTLHNWLQGWIGASDEPAAEKASQEPHFTRNAMPYYWLAQASLVALQEDASGKPGFFVTPDIRFRVLGQWLLQIRDFLRGDQSNSTGLWIELMKIVAEDGHGAGLDAGGMQALRPDL</sequence>
<keyword evidence="6" id="KW-0863">Zinc-finger</keyword>
<dbReference type="CDD" id="cd12148">
    <property type="entry name" value="fungal_TF_MHR"/>
    <property type="match status" value="1"/>
</dbReference>
<feature type="region of interest" description="Disordered" evidence="7">
    <location>
        <begin position="28"/>
        <end position="54"/>
    </location>
</feature>
<evidence type="ECO:0008006" key="12">
    <source>
        <dbReference type="Google" id="ProtNLM"/>
    </source>
</evidence>
<dbReference type="InterPro" id="IPR013087">
    <property type="entry name" value="Znf_C2H2_type"/>
</dbReference>
<evidence type="ECO:0000256" key="1">
    <source>
        <dbReference type="ARBA" id="ARBA00022723"/>
    </source>
</evidence>
<evidence type="ECO:0000313" key="11">
    <source>
        <dbReference type="Proteomes" id="UP001201163"/>
    </source>
</evidence>
<dbReference type="SMART" id="SM00355">
    <property type="entry name" value="ZnF_C2H2"/>
    <property type="match status" value="2"/>
</dbReference>
<evidence type="ECO:0000256" key="4">
    <source>
        <dbReference type="ARBA" id="ARBA00023163"/>
    </source>
</evidence>
<dbReference type="EMBL" id="JAKELL010000005">
    <property type="protein sequence ID" value="KAH8998446.1"/>
    <property type="molecule type" value="Genomic_DNA"/>
</dbReference>
<evidence type="ECO:0000259" key="8">
    <source>
        <dbReference type="PROSITE" id="PS50048"/>
    </source>
</evidence>
<dbReference type="PROSITE" id="PS00028">
    <property type="entry name" value="ZINC_FINGER_C2H2_1"/>
    <property type="match status" value="1"/>
</dbReference>
<keyword evidence="11" id="KW-1185">Reference proteome</keyword>
<accession>A0AAD4QE94</accession>
<feature type="region of interest" description="Disordered" evidence="7">
    <location>
        <begin position="170"/>
        <end position="192"/>
    </location>
</feature>
<evidence type="ECO:0000256" key="7">
    <source>
        <dbReference type="SAM" id="MobiDB-lite"/>
    </source>
</evidence>
<feature type="domain" description="Zn(2)-C6 fungal-type" evidence="8">
    <location>
        <begin position="118"/>
        <end position="147"/>
    </location>
</feature>
<dbReference type="PROSITE" id="PS00463">
    <property type="entry name" value="ZN2_CY6_FUNGAL_1"/>
    <property type="match status" value="1"/>
</dbReference>
<reference evidence="10" key="1">
    <citation type="submission" date="2022-01" db="EMBL/GenBank/DDBJ databases">
        <title>Comparative genomics reveals a dynamic genome evolution in the ectomycorrhizal milk-cap (Lactarius) mushrooms.</title>
        <authorList>
            <consortium name="DOE Joint Genome Institute"/>
            <person name="Lebreton A."/>
            <person name="Tang N."/>
            <person name="Kuo A."/>
            <person name="LaButti K."/>
            <person name="Drula E."/>
            <person name="Barry K."/>
            <person name="Clum A."/>
            <person name="Lipzen A."/>
            <person name="Mousain D."/>
            <person name="Ng V."/>
            <person name="Wang R."/>
            <person name="Wang X."/>
            <person name="Dai Y."/>
            <person name="Henrissat B."/>
            <person name="Grigoriev I.V."/>
            <person name="Guerin-Laguette A."/>
            <person name="Yu F."/>
            <person name="Martin F.M."/>
        </authorList>
    </citation>
    <scope>NUCLEOTIDE SEQUENCE</scope>
    <source>
        <strain evidence="10">QP</strain>
    </source>
</reference>
<gene>
    <name evidence="10" type="ORF">EDB92DRAFT_1171169</name>
</gene>
<dbReference type="SUPFAM" id="SSF57667">
    <property type="entry name" value="beta-beta-alpha zinc fingers"/>
    <property type="match status" value="1"/>
</dbReference>